<feature type="region of interest" description="Disordered" evidence="1">
    <location>
        <begin position="341"/>
        <end position="365"/>
    </location>
</feature>
<feature type="signal peptide" evidence="2">
    <location>
        <begin position="1"/>
        <end position="27"/>
    </location>
</feature>
<proteinExistence type="predicted"/>
<protein>
    <submittedName>
        <fullName evidence="3">Uncharacterized protein</fullName>
    </submittedName>
</protein>
<feature type="region of interest" description="Disordered" evidence="1">
    <location>
        <begin position="46"/>
        <end position="65"/>
    </location>
</feature>
<dbReference type="Proteomes" id="UP000192596">
    <property type="component" value="Unassembled WGS sequence"/>
</dbReference>
<dbReference type="AlphaFoldDB" id="A0A1V8T8D0"/>
<reference evidence="4" key="1">
    <citation type="submission" date="2017-03" db="EMBL/GenBank/DDBJ databases">
        <title>Genomes of endolithic fungi from Antarctica.</title>
        <authorList>
            <person name="Coleine C."/>
            <person name="Masonjones S."/>
            <person name="Stajich J.E."/>
        </authorList>
    </citation>
    <scope>NUCLEOTIDE SEQUENCE [LARGE SCALE GENOMIC DNA]</scope>
    <source>
        <strain evidence="4">CCFEE 5527</strain>
    </source>
</reference>
<evidence type="ECO:0000313" key="3">
    <source>
        <dbReference type="EMBL" id="OQO07610.1"/>
    </source>
</evidence>
<sequence length="365" mass="40258">MSITPFKLARPVWVLALLILLATLTAALPALNQVSDLVMRNGETFHMARDGDKPSPPPMADDHIPPTAPDSHSVPILWGNQIPWGTVAADALKKTDGTAFLKQAHCFGGHGKETLGLGEDEQWARLMCFPGISNIFFDKAVETFCNNVNGKVLSLTAVNTSYAQTYTYWPPAMHGGKAHDDCGDSGSVYLHIGFGLGAPAGMNYTLSAEACTRGLKQVYNHDCDGGHTDNKRGGQLDLGTYVPQGQDDKYNDHLFYLADPNPPIVGHNKYCSNLERFVPNAEDTYIFDTYVDPYFQYHEGYGGDDFWFRDPPEWTDHKKGWDAHDANKTICTAAGGIYDKHDGVKDNNGNRKGQRRAELDRESTD</sequence>
<evidence type="ECO:0000256" key="2">
    <source>
        <dbReference type="SAM" id="SignalP"/>
    </source>
</evidence>
<dbReference type="InParanoid" id="A0A1V8T8D0"/>
<keyword evidence="2" id="KW-0732">Signal</keyword>
<feature type="chain" id="PRO_5012190113" evidence="2">
    <location>
        <begin position="28"/>
        <end position="365"/>
    </location>
</feature>
<dbReference type="EMBL" id="NAJO01000014">
    <property type="protein sequence ID" value="OQO07610.1"/>
    <property type="molecule type" value="Genomic_DNA"/>
</dbReference>
<name>A0A1V8T8D0_9PEZI</name>
<comment type="caution">
    <text evidence="3">The sequence shown here is derived from an EMBL/GenBank/DDBJ whole genome shotgun (WGS) entry which is preliminary data.</text>
</comment>
<evidence type="ECO:0000313" key="4">
    <source>
        <dbReference type="Proteomes" id="UP000192596"/>
    </source>
</evidence>
<evidence type="ECO:0000256" key="1">
    <source>
        <dbReference type="SAM" id="MobiDB-lite"/>
    </source>
</evidence>
<gene>
    <name evidence="3" type="ORF">B0A48_07307</name>
</gene>
<accession>A0A1V8T8D0</accession>
<keyword evidence="4" id="KW-1185">Reference proteome</keyword>
<organism evidence="3 4">
    <name type="scientific">Cryoendolithus antarcticus</name>
    <dbReference type="NCBI Taxonomy" id="1507870"/>
    <lineage>
        <taxon>Eukaryota</taxon>
        <taxon>Fungi</taxon>
        <taxon>Dikarya</taxon>
        <taxon>Ascomycota</taxon>
        <taxon>Pezizomycotina</taxon>
        <taxon>Dothideomycetes</taxon>
        <taxon>Dothideomycetidae</taxon>
        <taxon>Cladosporiales</taxon>
        <taxon>Cladosporiaceae</taxon>
        <taxon>Cryoendolithus</taxon>
    </lineage>
</organism>